<dbReference type="InterPro" id="IPR050155">
    <property type="entry name" value="HAD-like_hydrolase_sf"/>
</dbReference>
<dbReference type="Proteomes" id="UP000478148">
    <property type="component" value="Unassembled WGS sequence"/>
</dbReference>
<keyword evidence="1" id="KW-0378">Hydrolase</keyword>
<protein>
    <submittedName>
        <fullName evidence="1">HAD family hydrolase</fullName>
    </submittedName>
</protein>
<dbReference type="PANTHER" id="PTHR43434:SF1">
    <property type="entry name" value="PHOSPHOGLYCOLATE PHOSPHATASE"/>
    <property type="match status" value="1"/>
</dbReference>
<accession>A0A6M1L8K4</accession>
<dbReference type="InterPro" id="IPR036412">
    <property type="entry name" value="HAD-like_sf"/>
</dbReference>
<dbReference type="GO" id="GO:0008967">
    <property type="term" value="F:phosphoglycolate phosphatase activity"/>
    <property type="evidence" value="ECO:0007669"/>
    <property type="project" value="TreeGrafter"/>
</dbReference>
<name>A0A6M1L8K4_9ACTN</name>
<dbReference type="GO" id="GO:0005829">
    <property type="term" value="C:cytosol"/>
    <property type="evidence" value="ECO:0007669"/>
    <property type="project" value="TreeGrafter"/>
</dbReference>
<dbReference type="InterPro" id="IPR023214">
    <property type="entry name" value="HAD_sf"/>
</dbReference>
<gene>
    <name evidence="1" type="ORF">ENC19_18875</name>
</gene>
<sequence length="222" mass="23873">MTPASAHLVWDWNGTLLNDLSLVVACTNAVFTSEGGPSVTPDEHRVRFRRPIADYYAEILGRAVDDDAFGRLDKIFHEAYRVGLTSCELAHDAVDAMAAWSGSQSLLSMWFHDELIPTVETYGLTGRFARVDGLRAQIGGDRKAESLARHLDALGVDGRSVVLIGDSLDDADAARSVGARAVLYSGGFTDRARLLASGHPVADSLTEAVTLATSSTDPLRRS</sequence>
<organism evidence="1 2">
    <name type="scientific">Verrucosispora sioxanthis</name>
    <dbReference type="NCBI Taxonomy" id="2499994"/>
    <lineage>
        <taxon>Bacteria</taxon>
        <taxon>Bacillati</taxon>
        <taxon>Actinomycetota</taxon>
        <taxon>Actinomycetes</taxon>
        <taxon>Micromonosporales</taxon>
        <taxon>Micromonosporaceae</taxon>
        <taxon>Micromonospora</taxon>
    </lineage>
</organism>
<evidence type="ECO:0000313" key="2">
    <source>
        <dbReference type="Proteomes" id="UP000478148"/>
    </source>
</evidence>
<dbReference type="RefSeq" id="WP_164448465.1">
    <property type="nucleotide sequence ID" value="NZ_SAIY01000006.1"/>
</dbReference>
<dbReference type="PANTHER" id="PTHR43434">
    <property type="entry name" value="PHOSPHOGLYCOLATE PHOSPHATASE"/>
    <property type="match status" value="1"/>
</dbReference>
<evidence type="ECO:0000313" key="1">
    <source>
        <dbReference type="EMBL" id="NGM14570.1"/>
    </source>
</evidence>
<reference evidence="1 2" key="1">
    <citation type="submission" date="2020-02" db="EMBL/GenBank/DDBJ databases">
        <title>Draft Genome Sequence of Verrucosispora sp. Strain CWR15, Isolated from Gulf of Mexico Sponge.</title>
        <authorList>
            <person name="Kennedy S.J."/>
            <person name="Cella E."/>
            <person name="Azarian T."/>
            <person name="Baker B.J."/>
            <person name="Shaw L.N."/>
        </authorList>
    </citation>
    <scope>NUCLEOTIDE SEQUENCE [LARGE SCALE GENOMIC DNA]</scope>
    <source>
        <strain evidence="1 2">CWR15</strain>
    </source>
</reference>
<comment type="caution">
    <text evidence="1">The sequence shown here is derived from an EMBL/GenBank/DDBJ whole genome shotgun (WGS) entry which is preliminary data.</text>
</comment>
<keyword evidence="2" id="KW-1185">Reference proteome</keyword>
<dbReference type="Gene3D" id="3.40.50.1000">
    <property type="entry name" value="HAD superfamily/HAD-like"/>
    <property type="match status" value="1"/>
</dbReference>
<proteinExistence type="predicted"/>
<dbReference type="GO" id="GO:0006281">
    <property type="term" value="P:DNA repair"/>
    <property type="evidence" value="ECO:0007669"/>
    <property type="project" value="TreeGrafter"/>
</dbReference>
<dbReference type="SUPFAM" id="SSF56784">
    <property type="entry name" value="HAD-like"/>
    <property type="match status" value="1"/>
</dbReference>
<dbReference type="EMBL" id="SAIY01000006">
    <property type="protein sequence ID" value="NGM14570.1"/>
    <property type="molecule type" value="Genomic_DNA"/>
</dbReference>
<dbReference type="InterPro" id="IPR023198">
    <property type="entry name" value="PGP-like_dom2"/>
</dbReference>
<dbReference type="Pfam" id="PF13242">
    <property type="entry name" value="Hydrolase_like"/>
    <property type="match status" value="1"/>
</dbReference>
<dbReference type="AlphaFoldDB" id="A0A6M1L8K4"/>
<dbReference type="Gene3D" id="1.10.150.240">
    <property type="entry name" value="Putative phosphatase, domain 2"/>
    <property type="match status" value="1"/>
</dbReference>